<dbReference type="GO" id="GO:0009927">
    <property type="term" value="F:histidine phosphotransfer kinase activity"/>
    <property type="evidence" value="ECO:0007669"/>
    <property type="project" value="TreeGrafter"/>
</dbReference>
<keyword evidence="10 11" id="KW-0472">Membrane</keyword>
<evidence type="ECO:0000313" key="15">
    <source>
        <dbReference type="EMBL" id="PIQ85918.1"/>
    </source>
</evidence>
<evidence type="ECO:0000256" key="11">
    <source>
        <dbReference type="SAM" id="Phobius"/>
    </source>
</evidence>
<protein>
    <recommendedName>
        <fullName evidence="3">histidine kinase</fullName>
        <ecNumber evidence="3">2.7.13.3</ecNumber>
    </recommendedName>
</protein>
<dbReference type="Pfam" id="PF05231">
    <property type="entry name" value="MASE1"/>
    <property type="match status" value="1"/>
</dbReference>
<feature type="transmembrane region" description="Helical" evidence="11">
    <location>
        <begin position="215"/>
        <end position="233"/>
    </location>
</feature>
<dbReference type="CDD" id="cd16922">
    <property type="entry name" value="HATPase_EvgS-ArcB-TorS-like"/>
    <property type="match status" value="1"/>
</dbReference>
<dbReference type="InterPro" id="IPR001610">
    <property type="entry name" value="PAC"/>
</dbReference>
<accession>A0A2H0LNH1</accession>
<feature type="domain" description="PAC" evidence="14">
    <location>
        <begin position="382"/>
        <end position="434"/>
    </location>
</feature>
<dbReference type="InterPro" id="IPR007895">
    <property type="entry name" value="MASE1"/>
</dbReference>
<dbReference type="PROSITE" id="PS50112">
    <property type="entry name" value="PAS"/>
    <property type="match status" value="3"/>
</dbReference>
<feature type="transmembrane region" description="Helical" evidence="11">
    <location>
        <begin position="186"/>
        <end position="209"/>
    </location>
</feature>
<dbReference type="CDD" id="cd00130">
    <property type="entry name" value="PAS"/>
    <property type="match status" value="4"/>
</dbReference>
<keyword evidence="8" id="KW-0418">Kinase</keyword>
<dbReference type="SMART" id="SM00387">
    <property type="entry name" value="HATPase_c"/>
    <property type="match status" value="1"/>
</dbReference>
<feature type="transmembrane region" description="Helical" evidence="11">
    <location>
        <begin position="114"/>
        <end position="139"/>
    </location>
</feature>
<dbReference type="SMART" id="SM00388">
    <property type="entry name" value="HisKA"/>
    <property type="match status" value="1"/>
</dbReference>
<dbReference type="Pfam" id="PF00989">
    <property type="entry name" value="PAS"/>
    <property type="match status" value="1"/>
</dbReference>
<dbReference type="GO" id="GO:0006355">
    <property type="term" value="P:regulation of DNA-templated transcription"/>
    <property type="evidence" value="ECO:0007669"/>
    <property type="project" value="InterPro"/>
</dbReference>
<dbReference type="Gene3D" id="3.30.450.20">
    <property type="entry name" value="PAS domain"/>
    <property type="match status" value="4"/>
</dbReference>
<dbReference type="SUPFAM" id="SSF47384">
    <property type="entry name" value="Homodimeric domain of signal transducing histidine kinase"/>
    <property type="match status" value="1"/>
</dbReference>
<evidence type="ECO:0000256" key="4">
    <source>
        <dbReference type="ARBA" id="ARBA00022475"/>
    </source>
</evidence>
<comment type="caution">
    <text evidence="15">The sequence shown here is derived from an EMBL/GenBank/DDBJ whole genome shotgun (WGS) entry which is preliminary data.</text>
</comment>
<organism evidence="15 16">
    <name type="scientific">Candidatus Abzuiibacterium crystallinum</name>
    <dbReference type="NCBI Taxonomy" id="1974748"/>
    <lineage>
        <taxon>Bacteria</taxon>
        <taxon>Pseudomonadati</taxon>
        <taxon>Candidatus Omnitrophota</taxon>
        <taxon>Candidatus Abzuiibacterium</taxon>
    </lineage>
</organism>
<dbReference type="SUPFAM" id="SSF55785">
    <property type="entry name" value="PYP-like sensor domain (PAS domain)"/>
    <property type="match status" value="4"/>
</dbReference>
<dbReference type="SMART" id="SM00086">
    <property type="entry name" value="PAC"/>
    <property type="match status" value="4"/>
</dbReference>
<gene>
    <name evidence="15" type="ORF">COV74_07050</name>
</gene>
<evidence type="ECO:0000256" key="9">
    <source>
        <dbReference type="ARBA" id="ARBA00022989"/>
    </source>
</evidence>
<sequence>MRNSPWMKNLTAIFLMAIVYAVAAKIGLRLAFVHPSATAIWAPTGIALAACLIFGNHMWFGIFLAAFLVNLTTAGTAITSLGIAAGNTLEALSGAFLIRRFAHGRNVFDRAQDIFKFVVLAGMLSTAVSATFGVSSLLFTGFATWQHGGAVWLTWWLGNLAGNLVVAPFLILWANDHHLHFNHVQIVELILSLILLIAIGIIIFGGGLFANFNTYPVAFLCIPILVWFSYQFSQRETATAVLLLSAIALVGTVFGHGPFITFSENKSFLLLQGFMTVVSAMSLTLSAVATENKRVFEGLKMRVREQTKELREFIDSMSTLTAQVNVKGEIILANRIARIASGMRYQKLIETNFLEGPWWSFDPAVQARVRQAFQKAVFGNTVNYDEKLMLGTGEIITVNFSLVPVYHENGKIKYILAEGRNISSQKQAEEALRQSEKRARLVIETARDAFISMDDHGLITDWNHQAEITFGWLWEEVIGKKLSKLVIPARFRQAHEKGLQQFLTSGQSKILNRRIEFNALHRDGHEFPVELTVWPIQVDHTYHFNAFIHDISERRQAEEKFKALLESAPDAMVIVDQAGAITLVNSQTEVLFGYNRGEILNKPIEMLIPERFHRQHISHRANFFSDPRVRPMGAGLELMGKRKDGNEFYVEISLSPLQTKEGTLVTAAIRDISKRKKAEEAIAGLNYQRQLILNSAAEGIYGLDREGKITFMNEAALQMTGWSLEDLVGKRMHETCHHTRANNDPYEWQACPEYRVLKNGAVQEVADEIFWRKDGTSFPVEFKSAPLKEGNDIVGAVVVFRNMTERRLKAQLDLKSQFISMVSHELRTPLTVIKDSVSVVLDESAGEINTDQRDFLVMAKSNVDRLSRLINNVLDFQKLDAGQMEFNKKENDINEIITEVKQTITSLLKSKELVLKVELAPDLPLLLIDKDKIIQVLVNLVSNAVKFCDEGHVAITTERLDNAVRVTVKDTGIGILEEDLPKLFKSFSQLTSHMTRKTSGTGLGLAISKKIIEEHGGQIWVESVFRKGSTFYFILPVLERRKETMKMTPD</sequence>
<evidence type="ECO:0000256" key="8">
    <source>
        <dbReference type="ARBA" id="ARBA00022777"/>
    </source>
</evidence>
<feature type="domain" description="PAC" evidence="14">
    <location>
        <begin position="634"/>
        <end position="684"/>
    </location>
</feature>
<dbReference type="InterPro" id="IPR013767">
    <property type="entry name" value="PAS_fold"/>
</dbReference>
<feature type="transmembrane region" description="Helical" evidence="11">
    <location>
        <begin position="240"/>
        <end position="262"/>
    </location>
</feature>
<comment type="catalytic activity">
    <reaction evidence="1">
        <text>ATP + protein L-histidine = ADP + protein N-phospho-L-histidine.</text>
        <dbReference type="EC" id="2.7.13.3"/>
    </reaction>
</comment>
<evidence type="ECO:0000259" key="13">
    <source>
        <dbReference type="PROSITE" id="PS50112"/>
    </source>
</evidence>
<dbReference type="SMART" id="SM00091">
    <property type="entry name" value="PAS"/>
    <property type="match status" value="4"/>
</dbReference>
<dbReference type="EMBL" id="PCVY01000058">
    <property type="protein sequence ID" value="PIQ85918.1"/>
    <property type="molecule type" value="Genomic_DNA"/>
</dbReference>
<dbReference type="FunFam" id="3.30.565.10:FF:000010">
    <property type="entry name" value="Sensor histidine kinase RcsC"/>
    <property type="match status" value="1"/>
</dbReference>
<dbReference type="PANTHER" id="PTHR43047">
    <property type="entry name" value="TWO-COMPONENT HISTIDINE PROTEIN KINASE"/>
    <property type="match status" value="1"/>
</dbReference>
<feature type="transmembrane region" description="Helical" evidence="11">
    <location>
        <begin position="84"/>
        <end position="102"/>
    </location>
</feature>
<dbReference type="InterPro" id="IPR005467">
    <property type="entry name" value="His_kinase_dom"/>
</dbReference>
<feature type="domain" description="PAS" evidence="13">
    <location>
        <begin position="692"/>
        <end position="730"/>
    </location>
</feature>
<dbReference type="Gene3D" id="3.30.565.10">
    <property type="entry name" value="Histidine kinase-like ATPase, C-terminal domain"/>
    <property type="match status" value="1"/>
</dbReference>
<keyword evidence="6" id="KW-0808">Transferase</keyword>
<dbReference type="CDD" id="cd00082">
    <property type="entry name" value="HisKA"/>
    <property type="match status" value="1"/>
</dbReference>
<evidence type="ECO:0000256" key="10">
    <source>
        <dbReference type="ARBA" id="ARBA00023136"/>
    </source>
</evidence>
<dbReference type="InterPro" id="IPR004358">
    <property type="entry name" value="Sig_transdc_His_kin-like_C"/>
</dbReference>
<name>A0A2H0LNH1_9BACT</name>
<dbReference type="InterPro" id="IPR000700">
    <property type="entry name" value="PAS-assoc_C"/>
</dbReference>
<dbReference type="PRINTS" id="PR00344">
    <property type="entry name" value="BCTRLSENSOR"/>
</dbReference>
<dbReference type="AlphaFoldDB" id="A0A2H0LNH1"/>
<feature type="transmembrane region" description="Helical" evidence="11">
    <location>
        <begin position="151"/>
        <end position="174"/>
    </location>
</feature>
<keyword evidence="4" id="KW-1003">Cell membrane</keyword>
<evidence type="ECO:0000256" key="7">
    <source>
        <dbReference type="ARBA" id="ARBA00022692"/>
    </source>
</evidence>
<evidence type="ECO:0000256" key="1">
    <source>
        <dbReference type="ARBA" id="ARBA00000085"/>
    </source>
</evidence>
<dbReference type="Proteomes" id="UP000230859">
    <property type="component" value="Unassembled WGS sequence"/>
</dbReference>
<dbReference type="Gene3D" id="1.10.287.130">
    <property type="match status" value="1"/>
</dbReference>
<dbReference type="InterPro" id="IPR036890">
    <property type="entry name" value="HATPase_C_sf"/>
</dbReference>
<keyword evidence="9 11" id="KW-1133">Transmembrane helix</keyword>
<dbReference type="NCBIfam" id="TIGR00229">
    <property type="entry name" value="sensory_box"/>
    <property type="match status" value="4"/>
</dbReference>
<dbReference type="SUPFAM" id="SSF55874">
    <property type="entry name" value="ATPase domain of HSP90 chaperone/DNA topoisomerase II/histidine kinase"/>
    <property type="match status" value="1"/>
</dbReference>
<proteinExistence type="predicted"/>
<dbReference type="Pfam" id="PF13426">
    <property type="entry name" value="PAS_9"/>
    <property type="match status" value="3"/>
</dbReference>
<dbReference type="PROSITE" id="PS50113">
    <property type="entry name" value="PAC"/>
    <property type="match status" value="3"/>
</dbReference>
<dbReference type="Pfam" id="PF02518">
    <property type="entry name" value="HATPase_c"/>
    <property type="match status" value="1"/>
</dbReference>
<dbReference type="EC" id="2.7.13.3" evidence="3"/>
<evidence type="ECO:0000256" key="5">
    <source>
        <dbReference type="ARBA" id="ARBA00022553"/>
    </source>
</evidence>
<feature type="transmembrane region" description="Helical" evidence="11">
    <location>
        <begin position="33"/>
        <end position="54"/>
    </location>
</feature>
<dbReference type="PROSITE" id="PS50109">
    <property type="entry name" value="HIS_KIN"/>
    <property type="match status" value="1"/>
</dbReference>
<dbReference type="GO" id="GO:0005886">
    <property type="term" value="C:plasma membrane"/>
    <property type="evidence" value="ECO:0007669"/>
    <property type="project" value="UniProtKB-SubCell"/>
</dbReference>
<evidence type="ECO:0000256" key="2">
    <source>
        <dbReference type="ARBA" id="ARBA00004651"/>
    </source>
</evidence>
<evidence type="ECO:0000256" key="6">
    <source>
        <dbReference type="ARBA" id="ARBA00022679"/>
    </source>
</evidence>
<dbReference type="PANTHER" id="PTHR43047:SF68">
    <property type="entry name" value="HISTIDINE KINASE 5"/>
    <property type="match status" value="1"/>
</dbReference>
<feature type="domain" description="PAS" evidence="13">
    <location>
        <begin position="435"/>
        <end position="506"/>
    </location>
</feature>
<dbReference type="InterPro" id="IPR035965">
    <property type="entry name" value="PAS-like_dom_sf"/>
</dbReference>
<dbReference type="InterPro" id="IPR036097">
    <property type="entry name" value="HisK_dim/P_sf"/>
</dbReference>
<keyword evidence="5" id="KW-0597">Phosphoprotein</keyword>
<dbReference type="InterPro" id="IPR000014">
    <property type="entry name" value="PAS"/>
</dbReference>
<feature type="domain" description="Histidine kinase" evidence="12">
    <location>
        <begin position="821"/>
        <end position="1039"/>
    </location>
</feature>
<evidence type="ECO:0000256" key="3">
    <source>
        <dbReference type="ARBA" id="ARBA00012438"/>
    </source>
</evidence>
<dbReference type="InterPro" id="IPR003594">
    <property type="entry name" value="HATPase_dom"/>
</dbReference>
<reference evidence="15 16" key="1">
    <citation type="submission" date="2017-09" db="EMBL/GenBank/DDBJ databases">
        <title>Depth-based differentiation of microbial function through sediment-hosted aquifers and enrichment of novel symbionts in the deep terrestrial subsurface.</title>
        <authorList>
            <person name="Probst A.J."/>
            <person name="Ladd B."/>
            <person name="Jarett J.K."/>
            <person name="Geller-Mcgrath D.E."/>
            <person name="Sieber C.M."/>
            <person name="Emerson J.B."/>
            <person name="Anantharaman K."/>
            <person name="Thomas B.C."/>
            <person name="Malmstrom R."/>
            <person name="Stieglmeier M."/>
            <person name="Klingl A."/>
            <person name="Woyke T."/>
            <person name="Ryan C.M."/>
            <person name="Banfield J.F."/>
        </authorList>
    </citation>
    <scope>NUCLEOTIDE SEQUENCE [LARGE SCALE GENOMIC DNA]</scope>
    <source>
        <strain evidence="15">CG11_big_fil_rev_8_21_14_0_20_45_26</strain>
    </source>
</reference>
<evidence type="ECO:0000259" key="14">
    <source>
        <dbReference type="PROSITE" id="PS50113"/>
    </source>
</evidence>
<evidence type="ECO:0000313" key="16">
    <source>
        <dbReference type="Proteomes" id="UP000230859"/>
    </source>
</evidence>
<dbReference type="Pfam" id="PF00512">
    <property type="entry name" value="HisKA"/>
    <property type="match status" value="1"/>
</dbReference>
<dbReference type="GO" id="GO:0000155">
    <property type="term" value="F:phosphorelay sensor kinase activity"/>
    <property type="evidence" value="ECO:0007669"/>
    <property type="project" value="InterPro"/>
</dbReference>
<feature type="domain" description="PAS" evidence="13">
    <location>
        <begin position="557"/>
        <end position="610"/>
    </location>
</feature>
<feature type="domain" description="PAC" evidence="14">
    <location>
        <begin position="513"/>
        <end position="563"/>
    </location>
</feature>
<comment type="subcellular location">
    <subcellularLocation>
        <location evidence="2">Cell membrane</location>
        <topology evidence="2">Multi-pass membrane protein</topology>
    </subcellularLocation>
</comment>
<dbReference type="InterPro" id="IPR003661">
    <property type="entry name" value="HisK_dim/P_dom"/>
</dbReference>
<evidence type="ECO:0000259" key="12">
    <source>
        <dbReference type="PROSITE" id="PS50109"/>
    </source>
</evidence>
<keyword evidence="7 11" id="KW-0812">Transmembrane</keyword>